<dbReference type="EMBL" id="HBDY01002813">
    <property type="protein sequence ID" value="CAD8230111.1"/>
    <property type="molecule type" value="Transcribed_RNA"/>
</dbReference>
<organism evidence="2">
    <name type="scientific">Micromonas pusilla</name>
    <name type="common">Picoplanktonic green alga</name>
    <name type="synonym">Chromulina pusilla</name>
    <dbReference type="NCBI Taxonomy" id="38833"/>
    <lineage>
        <taxon>Eukaryota</taxon>
        <taxon>Viridiplantae</taxon>
        <taxon>Chlorophyta</taxon>
        <taxon>Mamiellophyceae</taxon>
        <taxon>Mamiellales</taxon>
        <taxon>Mamiellaceae</taxon>
        <taxon>Micromonas</taxon>
    </lineage>
</organism>
<accession>A0A7R9XVZ6</accession>
<gene>
    <name evidence="2" type="ORF">MPUS1402_LOCUS2131</name>
</gene>
<reference evidence="2" key="1">
    <citation type="submission" date="2021-01" db="EMBL/GenBank/DDBJ databases">
        <authorList>
            <person name="Corre E."/>
            <person name="Pelletier E."/>
            <person name="Niang G."/>
            <person name="Scheremetjew M."/>
            <person name="Finn R."/>
            <person name="Kale V."/>
            <person name="Holt S."/>
            <person name="Cochrane G."/>
            <person name="Meng A."/>
            <person name="Brown T."/>
            <person name="Cohen L."/>
        </authorList>
    </citation>
    <scope>NUCLEOTIDE SEQUENCE</scope>
    <source>
        <strain evidence="2">RCC1614</strain>
    </source>
</reference>
<name>A0A7R9XVZ6_MICPS</name>
<evidence type="ECO:0000313" key="2">
    <source>
        <dbReference type="EMBL" id="CAD8230111.1"/>
    </source>
</evidence>
<feature type="compositionally biased region" description="Polar residues" evidence="1">
    <location>
        <begin position="60"/>
        <end position="70"/>
    </location>
</feature>
<proteinExistence type="predicted"/>
<feature type="region of interest" description="Disordered" evidence="1">
    <location>
        <begin position="13"/>
        <end position="36"/>
    </location>
</feature>
<dbReference type="AlphaFoldDB" id="A0A7R9XVZ6"/>
<evidence type="ECO:0000256" key="1">
    <source>
        <dbReference type="SAM" id="MobiDB-lite"/>
    </source>
</evidence>
<protein>
    <submittedName>
        <fullName evidence="2">Uncharacterized protein</fullName>
    </submittedName>
</protein>
<sequence>MEAKRTIDAARSLLADLSTGSPVKARPDGGDDDDDDLEARADRVVAKVRAYASAAKDPSTRGTAGRTRSPTVPLPAHERYSHYKMYGFAGRGATTSWAK</sequence>
<feature type="region of interest" description="Disordered" evidence="1">
    <location>
        <begin position="51"/>
        <end position="76"/>
    </location>
</feature>